<reference evidence="1 2" key="1">
    <citation type="journal article" date="2011" name="PLoS Pathog.">
        <title>Endophytic Life Strategies Decoded by Genome and Transcriptome Analyses of the Mutualistic Root Symbiont Piriformospora indica.</title>
        <authorList>
            <person name="Zuccaro A."/>
            <person name="Lahrmann U."/>
            <person name="Guldener U."/>
            <person name="Langen G."/>
            <person name="Pfiffi S."/>
            <person name="Biedenkopf D."/>
            <person name="Wong P."/>
            <person name="Samans B."/>
            <person name="Grimm C."/>
            <person name="Basiewicz M."/>
            <person name="Murat C."/>
            <person name="Martin F."/>
            <person name="Kogel K.H."/>
        </authorList>
    </citation>
    <scope>NUCLEOTIDE SEQUENCE [LARGE SCALE GENOMIC DNA]</scope>
    <source>
        <strain evidence="1 2">DSM 11827</strain>
    </source>
</reference>
<protein>
    <recommendedName>
        <fullName evidence="3">F-box domain-containing protein</fullName>
    </recommendedName>
</protein>
<sequence length="529" mass="60375">MSYLDERRYAIQELILQNQFALDCLKAQFEHWEAANAADPLLAGDLTSLEQLLSRHETDLEEGLKNMQERFKRSLARRCHSDRLPVELLRKIIIEACDDGFKYSDNGEMIGGTVCSPFRLSHVSRRWRIIARSIVSLWTNVFLSSATCKKPMALHLFETLAEYIPEYSLDVTIEQVGGTHDILPILNLKDAKAIKSLTFIMAPHSSRTLSSLLVPEATNLACNCKTLRFRSAGHESRDIDLDAMFLHFSGVENIVICGTGKLSLAPSHKIEYLTEITLEGDLNVSILDLLRLASNLLNLRCASSTVWEPPHELIRCQLRRLSANIIGERNWLDHLYLPNLEILDWSHTPRDWHQFIGPNCPLISADAHISDASTLLELDRLFPEVEHVVIYGTLLPLSTPIYSRLKWLEISSPEISAAQLTELIRRRFLPIDHEQSLLQPGTQAIELLTLCWLHTIFQPSQMPETLEACDLIHSATTREEYTWIIRPFIVTGKATRLSLSWTPIPSVDLFHRKYKNREIGDRHWCGIHT</sequence>
<keyword evidence="2" id="KW-1185">Reference proteome</keyword>
<dbReference type="EMBL" id="CAFZ01000078">
    <property type="protein sequence ID" value="CCA70301.1"/>
    <property type="molecule type" value="Genomic_DNA"/>
</dbReference>
<dbReference type="AlphaFoldDB" id="G4TG54"/>
<comment type="caution">
    <text evidence="1">The sequence shown here is derived from an EMBL/GenBank/DDBJ whole genome shotgun (WGS) entry which is preliminary data.</text>
</comment>
<dbReference type="Proteomes" id="UP000007148">
    <property type="component" value="Unassembled WGS sequence"/>
</dbReference>
<gene>
    <name evidence="1" type="ORF">PIIN_04240</name>
</gene>
<evidence type="ECO:0008006" key="3">
    <source>
        <dbReference type="Google" id="ProtNLM"/>
    </source>
</evidence>
<proteinExistence type="predicted"/>
<name>G4TG54_SERID</name>
<accession>G4TG54</accession>
<evidence type="ECO:0000313" key="1">
    <source>
        <dbReference type="EMBL" id="CCA70301.1"/>
    </source>
</evidence>
<evidence type="ECO:0000313" key="2">
    <source>
        <dbReference type="Proteomes" id="UP000007148"/>
    </source>
</evidence>
<dbReference type="HOGENOM" id="CLU_514940_0_0_1"/>
<organism evidence="1 2">
    <name type="scientific">Serendipita indica (strain DSM 11827)</name>
    <name type="common">Root endophyte fungus</name>
    <name type="synonym">Piriformospora indica</name>
    <dbReference type="NCBI Taxonomy" id="1109443"/>
    <lineage>
        <taxon>Eukaryota</taxon>
        <taxon>Fungi</taxon>
        <taxon>Dikarya</taxon>
        <taxon>Basidiomycota</taxon>
        <taxon>Agaricomycotina</taxon>
        <taxon>Agaricomycetes</taxon>
        <taxon>Sebacinales</taxon>
        <taxon>Serendipitaceae</taxon>
        <taxon>Serendipita</taxon>
    </lineage>
</organism>
<dbReference type="OrthoDB" id="3365698at2759"/>
<dbReference type="InParanoid" id="G4TG54"/>